<evidence type="ECO:0000313" key="2">
    <source>
        <dbReference type="Proteomes" id="UP000011613"/>
    </source>
</evidence>
<evidence type="ECO:0000313" key="1">
    <source>
        <dbReference type="EMBL" id="ELY72980.1"/>
    </source>
</evidence>
<comment type="caution">
    <text evidence="1">The sequence shown here is derived from an EMBL/GenBank/DDBJ whole genome shotgun (WGS) entry which is preliminary data.</text>
</comment>
<accession>L9YFV2</accession>
<reference evidence="1 2" key="1">
    <citation type="journal article" date="2014" name="PLoS Genet.">
        <title>Phylogenetically driven sequencing of extremely halophilic archaea reveals strategies for static and dynamic osmo-response.</title>
        <authorList>
            <person name="Becker E.A."/>
            <person name="Seitzer P.M."/>
            <person name="Tritt A."/>
            <person name="Larsen D."/>
            <person name="Krusor M."/>
            <person name="Yao A.I."/>
            <person name="Wu D."/>
            <person name="Madern D."/>
            <person name="Eisen J.A."/>
            <person name="Darling A.E."/>
            <person name="Facciotti M.T."/>
        </authorList>
    </citation>
    <scope>NUCLEOTIDE SEQUENCE [LARGE SCALE GENOMIC DNA]</scope>
    <source>
        <strain evidence="1 2">SP2</strain>
    </source>
</reference>
<feature type="non-terminal residue" evidence="1">
    <location>
        <position position="1"/>
    </location>
</feature>
<dbReference type="AlphaFoldDB" id="L9YFV2"/>
<dbReference type="Proteomes" id="UP000011613">
    <property type="component" value="Unassembled WGS sequence"/>
</dbReference>
<protein>
    <submittedName>
        <fullName evidence="1">Uncharacterized protein</fullName>
    </submittedName>
</protein>
<sequence length="99" mass="11433">EASQKISSHSISERFNFDASYCGNQGEKRSNTLSKRRYEINKVLHKSVGHRASAVSRFNSLVLTVEVYAVMRFTRANLTNMSVDEIHKFHLEQLHDSYQ</sequence>
<dbReference type="EMBL" id="AOIC01000021">
    <property type="protein sequence ID" value="ELY72980.1"/>
    <property type="molecule type" value="Genomic_DNA"/>
</dbReference>
<name>L9YFV2_NATGS</name>
<proteinExistence type="predicted"/>
<gene>
    <name evidence="1" type="ORF">C490_02046</name>
</gene>
<organism evidence="1 2">
    <name type="scientific">Natronobacterium gregoryi (strain ATCC 43098 / DSM 3393 / CCM 3738 / CIP 104747 / IAM 13177 / JCM 8860 / NBRC 102187 / NCIMB 2189 / SP2)</name>
    <dbReference type="NCBI Taxonomy" id="797304"/>
    <lineage>
        <taxon>Archaea</taxon>
        <taxon>Methanobacteriati</taxon>
        <taxon>Methanobacteriota</taxon>
        <taxon>Stenosarchaea group</taxon>
        <taxon>Halobacteria</taxon>
        <taxon>Halobacteriales</taxon>
        <taxon>Natrialbaceae</taxon>
        <taxon>Natronobacterium</taxon>
    </lineage>
</organism>